<keyword evidence="10 11" id="KW-0100">Branched-chain amino acid biosynthesis</keyword>
<accession>A0A1H2XPU6</accession>
<evidence type="ECO:0000256" key="4">
    <source>
        <dbReference type="ARBA" id="ARBA00018198"/>
    </source>
</evidence>
<evidence type="ECO:0000313" key="13">
    <source>
        <dbReference type="EMBL" id="SDW94678.1"/>
    </source>
</evidence>
<dbReference type="Gene3D" id="1.10.238.260">
    <property type="match status" value="1"/>
</dbReference>
<dbReference type="InterPro" id="IPR036230">
    <property type="entry name" value="LeuA_allosteric_dom_sf"/>
</dbReference>
<organism evidence="13 14">
    <name type="scientific">Marininema mesophilum</name>
    <dbReference type="NCBI Taxonomy" id="1048340"/>
    <lineage>
        <taxon>Bacteria</taxon>
        <taxon>Bacillati</taxon>
        <taxon>Bacillota</taxon>
        <taxon>Bacilli</taxon>
        <taxon>Bacillales</taxon>
        <taxon>Thermoactinomycetaceae</taxon>
        <taxon>Marininema</taxon>
    </lineage>
</organism>
<dbReference type="Pfam" id="PF08502">
    <property type="entry name" value="LeuA_dimer"/>
    <property type="match status" value="1"/>
</dbReference>
<evidence type="ECO:0000256" key="8">
    <source>
        <dbReference type="ARBA" id="ARBA00022723"/>
    </source>
</evidence>
<comment type="cofactor">
    <cofactor evidence="11">
        <name>Mn(2+)</name>
        <dbReference type="ChEBI" id="CHEBI:29035"/>
    </cofactor>
</comment>
<evidence type="ECO:0000256" key="10">
    <source>
        <dbReference type="ARBA" id="ARBA00023304"/>
    </source>
</evidence>
<dbReference type="InterPro" id="IPR050073">
    <property type="entry name" value="2-IPM_HCS-like"/>
</dbReference>
<dbReference type="Gene3D" id="3.30.160.270">
    <property type="match status" value="1"/>
</dbReference>
<dbReference type="EC" id="2.3.3.13" evidence="3 11"/>
<proteinExistence type="inferred from homology"/>
<dbReference type="FunFam" id="3.30.160.270:FF:000003">
    <property type="entry name" value="2-isopropylmalate synthase"/>
    <property type="match status" value="1"/>
</dbReference>
<evidence type="ECO:0000256" key="11">
    <source>
        <dbReference type="HAMAP-Rule" id="MF_01025"/>
    </source>
</evidence>
<dbReference type="SUPFAM" id="SSF51569">
    <property type="entry name" value="Aldolase"/>
    <property type="match status" value="1"/>
</dbReference>
<dbReference type="NCBIfam" id="TIGR00973">
    <property type="entry name" value="leuA_bact"/>
    <property type="match status" value="1"/>
</dbReference>
<dbReference type="Gene3D" id="3.20.20.70">
    <property type="entry name" value="Aldolase class I"/>
    <property type="match status" value="1"/>
</dbReference>
<keyword evidence="11" id="KW-0963">Cytoplasm</keyword>
<evidence type="ECO:0000313" key="14">
    <source>
        <dbReference type="Proteomes" id="UP000198534"/>
    </source>
</evidence>
<dbReference type="PROSITE" id="PS50991">
    <property type="entry name" value="PYR_CT"/>
    <property type="match status" value="1"/>
</dbReference>
<evidence type="ECO:0000256" key="5">
    <source>
        <dbReference type="ARBA" id="ARBA00022430"/>
    </source>
</evidence>
<evidence type="ECO:0000256" key="6">
    <source>
        <dbReference type="ARBA" id="ARBA00022605"/>
    </source>
</evidence>
<dbReference type="Pfam" id="PF22617">
    <property type="entry name" value="HCS_D2"/>
    <property type="match status" value="1"/>
</dbReference>
<dbReference type="NCBIfam" id="NF002088">
    <property type="entry name" value="PRK00915.1-5"/>
    <property type="match status" value="1"/>
</dbReference>
<comment type="catalytic activity">
    <reaction evidence="11">
        <text>3-methyl-2-oxobutanoate + acetyl-CoA + H2O = (2S)-2-isopropylmalate + CoA + H(+)</text>
        <dbReference type="Rhea" id="RHEA:21524"/>
        <dbReference type="ChEBI" id="CHEBI:1178"/>
        <dbReference type="ChEBI" id="CHEBI:11851"/>
        <dbReference type="ChEBI" id="CHEBI:15377"/>
        <dbReference type="ChEBI" id="CHEBI:15378"/>
        <dbReference type="ChEBI" id="CHEBI:57287"/>
        <dbReference type="ChEBI" id="CHEBI:57288"/>
        <dbReference type="EC" id="2.3.3.13"/>
    </reaction>
</comment>
<dbReference type="PANTHER" id="PTHR10277">
    <property type="entry name" value="HOMOCITRATE SYNTHASE-RELATED"/>
    <property type="match status" value="1"/>
</dbReference>
<protein>
    <recommendedName>
        <fullName evidence="4 11">2-isopropylmalate synthase</fullName>
        <ecNumber evidence="3 11">2.3.3.13</ecNumber>
    </recommendedName>
    <alternativeName>
        <fullName evidence="11">Alpha-IPM synthase</fullName>
    </alternativeName>
    <alternativeName>
        <fullName evidence="11">Alpha-isopropylmalate synthase</fullName>
    </alternativeName>
</protein>
<dbReference type="InterPro" id="IPR013709">
    <property type="entry name" value="2-isopropylmalate_synth_dimer"/>
</dbReference>
<dbReference type="GO" id="GO:0030145">
    <property type="term" value="F:manganese ion binding"/>
    <property type="evidence" value="ECO:0007669"/>
    <property type="project" value="UniProtKB-UniRule"/>
</dbReference>
<dbReference type="GO" id="GO:0003985">
    <property type="term" value="F:acetyl-CoA C-acetyltransferase activity"/>
    <property type="evidence" value="ECO:0007669"/>
    <property type="project" value="UniProtKB-UniRule"/>
</dbReference>
<evidence type="ECO:0000256" key="3">
    <source>
        <dbReference type="ARBA" id="ARBA00012973"/>
    </source>
</evidence>
<dbReference type="FunFam" id="1.10.238.260:FF:000001">
    <property type="entry name" value="2-isopropylmalate synthase"/>
    <property type="match status" value="1"/>
</dbReference>
<dbReference type="PROSITE" id="PS00816">
    <property type="entry name" value="AIPM_HOMOCIT_SYNTH_2"/>
    <property type="match status" value="1"/>
</dbReference>
<dbReference type="GO" id="GO:0009098">
    <property type="term" value="P:L-leucine biosynthetic process"/>
    <property type="evidence" value="ECO:0007669"/>
    <property type="project" value="UniProtKB-UniRule"/>
</dbReference>
<evidence type="ECO:0000256" key="2">
    <source>
        <dbReference type="ARBA" id="ARBA00009396"/>
    </source>
</evidence>
<dbReference type="PROSITE" id="PS00815">
    <property type="entry name" value="AIPM_HOMOCIT_SYNTH_1"/>
    <property type="match status" value="1"/>
</dbReference>
<keyword evidence="7 11" id="KW-0808">Transferase</keyword>
<dbReference type="InterPro" id="IPR013785">
    <property type="entry name" value="Aldolase_TIM"/>
</dbReference>
<dbReference type="UniPathway" id="UPA00048">
    <property type="reaction ID" value="UER00070"/>
</dbReference>
<feature type="binding site" evidence="11">
    <location>
        <position position="204"/>
    </location>
    <ligand>
        <name>Mn(2+)</name>
        <dbReference type="ChEBI" id="CHEBI:29035"/>
    </ligand>
</feature>
<comment type="similarity">
    <text evidence="2 11">Belongs to the alpha-IPM synthase/homocitrate synthase family. LeuA type 1 subfamily.</text>
</comment>
<dbReference type="Proteomes" id="UP000198534">
    <property type="component" value="Unassembled WGS sequence"/>
</dbReference>
<dbReference type="SUPFAM" id="SSF110921">
    <property type="entry name" value="2-isopropylmalate synthase LeuA, allosteric (dimerisation) domain"/>
    <property type="match status" value="1"/>
</dbReference>
<dbReference type="HAMAP" id="MF_01025">
    <property type="entry name" value="LeuA_type1"/>
    <property type="match status" value="1"/>
</dbReference>
<dbReference type="GO" id="GO:0005737">
    <property type="term" value="C:cytoplasm"/>
    <property type="evidence" value="ECO:0007669"/>
    <property type="project" value="UniProtKB-UniRule"/>
</dbReference>
<dbReference type="CDD" id="cd07940">
    <property type="entry name" value="DRE_TIM_IPMS"/>
    <property type="match status" value="1"/>
</dbReference>
<gene>
    <name evidence="11" type="primary">leuA</name>
    <name evidence="13" type="ORF">SAMN05444487_10810</name>
</gene>
<feature type="binding site" evidence="11">
    <location>
        <position position="14"/>
    </location>
    <ligand>
        <name>Mn(2+)</name>
        <dbReference type="ChEBI" id="CHEBI:29035"/>
    </ligand>
</feature>
<evidence type="ECO:0000259" key="12">
    <source>
        <dbReference type="PROSITE" id="PS50991"/>
    </source>
</evidence>
<dbReference type="SMART" id="SM00917">
    <property type="entry name" value="LeuA_dimer"/>
    <property type="match status" value="1"/>
</dbReference>
<feature type="domain" description="Pyruvate carboxyltransferase" evidence="12">
    <location>
        <begin position="5"/>
        <end position="267"/>
    </location>
</feature>
<keyword evidence="9 11" id="KW-0464">Manganese</keyword>
<dbReference type="InterPro" id="IPR000891">
    <property type="entry name" value="PYR_CT"/>
</dbReference>
<evidence type="ECO:0000256" key="7">
    <source>
        <dbReference type="ARBA" id="ARBA00022679"/>
    </source>
</evidence>
<dbReference type="PANTHER" id="PTHR10277:SF9">
    <property type="entry name" value="2-ISOPROPYLMALATE SYNTHASE 1, CHLOROPLASTIC-RELATED"/>
    <property type="match status" value="1"/>
</dbReference>
<feature type="binding site" evidence="11">
    <location>
        <position position="202"/>
    </location>
    <ligand>
        <name>Mn(2+)</name>
        <dbReference type="ChEBI" id="CHEBI:29035"/>
    </ligand>
</feature>
<dbReference type="STRING" id="1048340.SAMN05444487_10810"/>
<reference evidence="13 14" key="1">
    <citation type="submission" date="2016-10" db="EMBL/GenBank/DDBJ databases">
        <authorList>
            <person name="de Groot N.N."/>
        </authorList>
    </citation>
    <scope>NUCLEOTIDE SEQUENCE [LARGE SCALE GENOMIC DNA]</scope>
    <source>
        <strain evidence="13 14">DSM 45610</strain>
    </source>
</reference>
<dbReference type="FunFam" id="3.20.20.70:FF:000010">
    <property type="entry name" value="2-isopropylmalate synthase"/>
    <property type="match status" value="1"/>
</dbReference>
<dbReference type="Pfam" id="PF00682">
    <property type="entry name" value="HMGL-like"/>
    <property type="match status" value="1"/>
</dbReference>
<keyword evidence="14" id="KW-1185">Reference proteome</keyword>
<keyword evidence="5 11" id="KW-0432">Leucine biosynthesis</keyword>
<dbReference type="OrthoDB" id="9804858at2"/>
<dbReference type="EMBL" id="FNNQ01000008">
    <property type="protein sequence ID" value="SDW94678.1"/>
    <property type="molecule type" value="Genomic_DNA"/>
</dbReference>
<comment type="pathway">
    <text evidence="1 11">Amino-acid biosynthesis; L-leucine biosynthesis; L-leucine from 3-methyl-2-oxobutanoate: step 1/4.</text>
</comment>
<dbReference type="InterPro" id="IPR054691">
    <property type="entry name" value="LeuA/HCS_post-cat"/>
</dbReference>
<dbReference type="RefSeq" id="WP_091739508.1">
    <property type="nucleotide sequence ID" value="NZ_FNNQ01000008.1"/>
</dbReference>
<name>A0A1H2XPU6_9BACL</name>
<dbReference type="AlphaFoldDB" id="A0A1H2XPU6"/>
<evidence type="ECO:0000256" key="1">
    <source>
        <dbReference type="ARBA" id="ARBA00004689"/>
    </source>
</evidence>
<feature type="region of interest" description="Regulatory domain" evidence="11">
    <location>
        <begin position="392"/>
        <end position="522"/>
    </location>
</feature>
<evidence type="ECO:0000256" key="9">
    <source>
        <dbReference type="ARBA" id="ARBA00023211"/>
    </source>
</evidence>
<dbReference type="NCBIfam" id="NF002086">
    <property type="entry name" value="PRK00915.1-3"/>
    <property type="match status" value="1"/>
</dbReference>
<keyword evidence="6 11" id="KW-0028">Amino-acid biosynthesis</keyword>
<dbReference type="NCBIfam" id="NF002085">
    <property type="entry name" value="PRK00915.1-2"/>
    <property type="match status" value="1"/>
</dbReference>
<dbReference type="InterPro" id="IPR002034">
    <property type="entry name" value="AIPM/Hcit_synth_CS"/>
</dbReference>
<keyword evidence="8 11" id="KW-0479">Metal-binding</keyword>
<comment type="subunit">
    <text evidence="11">Homodimer.</text>
</comment>
<dbReference type="GO" id="GO:0003852">
    <property type="term" value="F:2-isopropylmalate synthase activity"/>
    <property type="evidence" value="ECO:0007669"/>
    <property type="project" value="UniProtKB-UniRule"/>
</dbReference>
<dbReference type="InterPro" id="IPR005671">
    <property type="entry name" value="LeuA_bact_synth"/>
</dbReference>
<feature type="binding site" evidence="11">
    <location>
        <position position="238"/>
    </location>
    <ligand>
        <name>Mn(2+)</name>
        <dbReference type="ChEBI" id="CHEBI:29035"/>
    </ligand>
</feature>
<comment type="function">
    <text evidence="11">Catalyzes the condensation of the acetyl group of acetyl-CoA with 3-methyl-2-oxobutanoate (2-ketoisovalerate) to form 3-carboxy-3-hydroxy-4-methylpentanoate (2-isopropylmalate).</text>
</comment>
<sequence>MGRNVQFFDTTLRDGEQSPGVNLNVEEKVAIALQLEKLGIHVIEAGFAASSPGDREAVRKVGEAVQNPTVVSLARAVRSDIDAAWEALKTAVNPGVHVFIATSPIHREYKLNMTKEEVLNQAEDAVRYAKLFFSHVEFSAEDGGRTELDFLCEVVKRAIDAGADVINIPDTVGYLSPQEYGNIFRYIKTHVPGIEKVKLSAHCHDDLGMATANSLAAIEAGAEQVEGTINGIGERAGNVALEEVAMALYTRASYYGMETDLQLSEIARTSRLISKMTGMFVPGNKAVVGTNAFAHESGIHQDGMLKNAATYEIMNPETVGQSNTLLVLGKHSGRHAFRDKLSQFGYAFNDEQINQLFHRFKELTDRKKVIEDEDLVSLIEERIGEEEEEVFTFETVQVAYGSQSVPTASLRLMDNRMGLKVEEAACGNGSVDAIFKAVDRITNESWNLADYKIVSVTHGTDSLGEVYVKLHDDDSDITVQGRGVSTDILEASARAYIHGINRLLSMRNRQKKQKEIAPAVGE</sequence>